<sequence>MHSLLYERGNVAIVAYQAVRGDKVLTARKLTVGYPSY</sequence>
<organism evidence="1 2">
    <name type="scientific">Pectobacterium carotovorum subsp. carotovorum (strain PC1)</name>
    <dbReference type="NCBI Taxonomy" id="561230"/>
    <lineage>
        <taxon>Bacteria</taxon>
        <taxon>Pseudomonadati</taxon>
        <taxon>Pseudomonadota</taxon>
        <taxon>Gammaproteobacteria</taxon>
        <taxon>Enterobacterales</taxon>
        <taxon>Pectobacteriaceae</taxon>
        <taxon>Pectobacterium</taxon>
    </lineage>
</organism>
<accession>C6DG11</accession>
<name>C6DG11_PECCP</name>
<evidence type="ECO:0000313" key="1">
    <source>
        <dbReference type="EMBL" id="ACT12954.1"/>
    </source>
</evidence>
<dbReference type="STRING" id="561230.PC1_1913"/>
<evidence type="ECO:0000313" key="2">
    <source>
        <dbReference type="Proteomes" id="UP000002736"/>
    </source>
</evidence>
<dbReference type="Proteomes" id="UP000002736">
    <property type="component" value="Chromosome"/>
</dbReference>
<reference evidence="1 2" key="1">
    <citation type="submission" date="2009-07" db="EMBL/GenBank/DDBJ databases">
        <title>Complete sequence of Pectobacterium carotovorum subsp. carotovorum PC1.</title>
        <authorList>
            <consortium name="US DOE Joint Genome Institute"/>
            <person name="Lucas S."/>
            <person name="Copeland A."/>
            <person name="Lapidus A."/>
            <person name="Glavina del Rio T."/>
            <person name="Tice H."/>
            <person name="Bruce D."/>
            <person name="Goodwin L."/>
            <person name="Pitluck S."/>
            <person name="Munk A.C."/>
            <person name="Brettin T."/>
            <person name="Detter J.C."/>
            <person name="Han C."/>
            <person name="Tapia R."/>
            <person name="Larimer F."/>
            <person name="Land M."/>
            <person name="Hauser L."/>
            <person name="Kyrpides N."/>
            <person name="Mikhailova N."/>
            <person name="Balakrishnan V."/>
            <person name="Glasner J."/>
            <person name="Perna N.T."/>
        </authorList>
    </citation>
    <scope>NUCLEOTIDE SEQUENCE [LARGE SCALE GENOMIC DNA]</scope>
    <source>
        <strain evidence="1 2">PC1</strain>
    </source>
</reference>
<dbReference type="KEGG" id="pct:PC1_1913"/>
<proteinExistence type="predicted"/>
<dbReference type="AlphaFoldDB" id="C6DG11"/>
<gene>
    <name evidence="1" type="ordered locus">PC1_1913</name>
</gene>
<protein>
    <submittedName>
        <fullName evidence="1">Uncharacterized protein</fullName>
    </submittedName>
</protein>
<dbReference type="HOGENOM" id="CLU_3346976_0_0_6"/>
<dbReference type="EMBL" id="CP001657">
    <property type="protein sequence ID" value="ACT12954.1"/>
    <property type="molecule type" value="Genomic_DNA"/>
</dbReference>